<feature type="domain" description="TonB-dependent receptor-like beta-barrel" evidence="13">
    <location>
        <begin position="258"/>
        <end position="628"/>
    </location>
</feature>
<keyword evidence="2 10" id="KW-0813">Transport</keyword>
<dbReference type="GO" id="GO:0009279">
    <property type="term" value="C:cell outer membrane"/>
    <property type="evidence" value="ECO:0007669"/>
    <property type="project" value="UniProtKB-SubCell"/>
</dbReference>
<comment type="similarity">
    <text evidence="10 11">Belongs to the TonB-dependent receptor family.</text>
</comment>
<protein>
    <submittedName>
        <fullName evidence="15">TonB-dependent receptor</fullName>
    </submittedName>
</protein>
<keyword evidence="3 10" id="KW-1134">Transmembrane beta strand</keyword>
<evidence type="ECO:0000256" key="4">
    <source>
        <dbReference type="ARBA" id="ARBA00022692"/>
    </source>
</evidence>
<feature type="chain" id="PRO_5040901555" evidence="12">
    <location>
        <begin position="26"/>
        <end position="661"/>
    </location>
</feature>
<comment type="subcellular location">
    <subcellularLocation>
        <location evidence="1 10">Cell outer membrane</location>
        <topology evidence="1 10">Multi-pass membrane protein</topology>
    </subcellularLocation>
</comment>
<evidence type="ECO:0000313" key="16">
    <source>
        <dbReference type="Proteomes" id="UP001154240"/>
    </source>
</evidence>
<dbReference type="SUPFAM" id="SSF56935">
    <property type="entry name" value="Porins"/>
    <property type="match status" value="1"/>
</dbReference>
<evidence type="ECO:0000313" key="15">
    <source>
        <dbReference type="EMBL" id="MDG4475628.1"/>
    </source>
</evidence>
<feature type="signal peptide" evidence="12">
    <location>
        <begin position="1"/>
        <end position="25"/>
    </location>
</feature>
<evidence type="ECO:0000256" key="9">
    <source>
        <dbReference type="ARBA" id="ARBA00023237"/>
    </source>
</evidence>
<dbReference type="PANTHER" id="PTHR30069">
    <property type="entry name" value="TONB-DEPENDENT OUTER MEMBRANE RECEPTOR"/>
    <property type="match status" value="1"/>
</dbReference>
<gene>
    <name evidence="15" type="ORF">OLX77_05565</name>
</gene>
<keyword evidence="8 15" id="KW-0675">Receptor</keyword>
<evidence type="ECO:0000256" key="5">
    <source>
        <dbReference type="ARBA" id="ARBA00022729"/>
    </source>
</evidence>
<dbReference type="Pfam" id="PF07715">
    <property type="entry name" value="Plug"/>
    <property type="match status" value="1"/>
</dbReference>
<dbReference type="InterPro" id="IPR039426">
    <property type="entry name" value="TonB-dep_rcpt-like"/>
</dbReference>
<dbReference type="EMBL" id="JAPHEH010000001">
    <property type="protein sequence ID" value="MDG4475628.1"/>
    <property type="molecule type" value="Genomic_DNA"/>
</dbReference>
<dbReference type="Gene3D" id="2.170.130.10">
    <property type="entry name" value="TonB-dependent receptor, plug domain"/>
    <property type="match status" value="1"/>
</dbReference>
<evidence type="ECO:0000256" key="6">
    <source>
        <dbReference type="ARBA" id="ARBA00023077"/>
    </source>
</evidence>
<dbReference type="InterPro" id="IPR037066">
    <property type="entry name" value="Plug_dom_sf"/>
</dbReference>
<dbReference type="CDD" id="cd01347">
    <property type="entry name" value="ligand_gated_channel"/>
    <property type="match status" value="1"/>
</dbReference>
<reference evidence="15" key="2">
    <citation type="submission" date="2022-10" db="EMBL/GenBank/DDBJ databases">
        <authorList>
            <person name="Aronson H.S."/>
        </authorList>
    </citation>
    <scope>NUCLEOTIDE SEQUENCE</scope>
    <source>
        <strain evidence="15">RS19-109</strain>
    </source>
</reference>
<dbReference type="PROSITE" id="PS52016">
    <property type="entry name" value="TONB_DEPENDENT_REC_3"/>
    <property type="match status" value="1"/>
</dbReference>
<keyword evidence="4 10" id="KW-0812">Transmembrane</keyword>
<keyword evidence="9 10" id="KW-0998">Cell outer membrane</keyword>
<dbReference type="InterPro" id="IPR000531">
    <property type="entry name" value="Beta-barrel_TonB"/>
</dbReference>
<dbReference type="RefSeq" id="WP_307632601.1">
    <property type="nucleotide sequence ID" value="NZ_JAPHEH010000001.1"/>
</dbReference>
<accession>A0A9X4RLY0</accession>
<sequence length="661" mass="73426">MITEISKTILPALGLTLALALPAQAANDSKELSLEQLLNTTVTSASKYEQKQSEVAAVVSVITRDEIKAFGWRTLDQALASLPGIHLTYDRQYSYLGARGFGLPGDYNTRMLLAINGNRINETVYAGASIGRDFPLDLDLVERIEFIAGPGGAVYGQNAMFGVVNVITRSGATVDGGELSAGWTSPQSLREGRISWGKVLGNGVNVLASASGMYSRGEDLLMDYPSAGPGESDISGLAVNQDGERDKEFFTRIIRGPLSLDFIYGNRRKDDPTASFFSDALAPDHYERDKSMLSQLAYQDSFARKTLDVLGRMFLGQYRYTGLFHYATAPNLATAAGDWLGAELRLLYKGLNNHKLMLGMEGQNNSRIDQTNDDLTTPGMETQINGSGTRFGIYTQDEWRLSDTWSTTLGVRVDRNNNTDTLFSPRAALIWQALPETTLKAMYGRAHRAPNAYERDYDDGVAQVANPTLENETIDTLELNIEQRLTRDFSVRTSIYQWSMLDIVTLGIDPLSGLPQYQSGDKLTARGVELSADKTWESGGRVRGSVAYQDIAYANNEEPLNSPQWLGKLNLSQPLPWPGLRLGYELRYDAKRQTIDGSYLKGYWLSNLTVTASKWLPRMEISLGIHNLFDQYYEHPTSDINWQNALAQDGRSVWAKMDYRF</sequence>
<name>A0A9X4RLY0_9BACT</name>
<keyword evidence="6 11" id="KW-0798">TonB box</keyword>
<dbReference type="Gene3D" id="2.40.170.20">
    <property type="entry name" value="TonB-dependent receptor, beta-barrel domain"/>
    <property type="match status" value="1"/>
</dbReference>
<reference evidence="15" key="1">
    <citation type="journal article" date="2022" name="bioRxiv">
        <title>Thiovibrio frasassiensisgen. nov., sp. nov., an autotrophic, elemental sulfur disproportionating bacterium isolated from sulfidic karst sediment, and proposal of Thiovibrionaceae fam. nov.</title>
        <authorList>
            <person name="Aronson H."/>
            <person name="Thomas C."/>
            <person name="Bhattacharyya M."/>
            <person name="Eckstein S."/>
            <person name="Jensen S."/>
            <person name="Barco R."/>
            <person name="Macalady J."/>
            <person name="Amend J."/>
        </authorList>
    </citation>
    <scope>NUCLEOTIDE SEQUENCE</scope>
    <source>
        <strain evidence="15">RS19-109</strain>
    </source>
</reference>
<keyword evidence="7 10" id="KW-0472">Membrane</keyword>
<dbReference type="Proteomes" id="UP001154240">
    <property type="component" value="Unassembled WGS sequence"/>
</dbReference>
<evidence type="ECO:0000256" key="7">
    <source>
        <dbReference type="ARBA" id="ARBA00023136"/>
    </source>
</evidence>
<keyword evidence="5 12" id="KW-0732">Signal</keyword>
<evidence type="ECO:0000256" key="1">
    <source>
        <dbReference type="ARBA" id="ARBA00004571"/>
    </source>
</evidence>
<evidence type="ECO:0000256" key="11">
    <source>
        <dbReference type="RuleBase" id="RU003357"/>
    </source>
</evidence>
<dbReference type="PANTHER" id="PTHR30069:SF29">
    <property type="entry name" value="HEMOGLOBIN AND HEMOGLOBIN-HAPTOGLOBIN-BINDING PROTEIN 1-RELATED"/>
    <property type="match status" value="1"/>
</dbReference>
<proteinExistence type="inferred from homology"/>
<feature type="domain" description="TonB-dependent receptor plug" evidence="14">
    <location>
        <begin position="52"/>
        <end position="163"/>
    </location>
</feature>
<dbReference type="Pfam" id="PF00593">
    <property type="entry name" value="TonB_dep_Rec_b-barrel"/>
    <property type="match status" value="1"/>
</dbReference>
<organism evidence="15 16">
    <name type="scientific">Thiovibrio frasassiensis</name>
    <dbReference type="NCBI Taxonomy" id="2984131"/>
    <lineage>
        <taxon>Bacteria</taxon>
        <taxon>Pseudomonadati</taxon>
        <taxon>Thermodesulfobacteriota</taxon>
        <taxon>Desulfobulbia</taxon>
        <taxon>Desulfobulbales</taxon>
        <taxon>Thiovibrionaceae</taxon>
        <taxon>Thiovibrio</taxon>
    </lineage>
</organism>
<dbReference type="GO" id="GO:0015344">
    <property type="term" value="F:siderophore uptake transmembrane transporter activity"/>
    <property type="evidence" value="ECO:0007669"/>
    <property type="project" value="TreeGrafter"/>
</dbReference>
<evidence type="ECO:0000259" key="13">
    <source>
        <dbReference type="Pfam" id="PF00593"/>
    </source>
</evidence>
<keyword evidence="16" id="KW-1185">Reference proteome</keyword>
<evidence type="ECO:0000256" key="3">
    <source>
        <dbReference type="ARBA" id="ARBA00022452"/>
    </source>
</evidence>
<dbReference type="AlphaFoldDB" id="A0A9X4RLY0"/>
<comment type="caution">
    <text evidence="15">The sequence shown here is derived from an EMBL/GenBank/DDBJ whole genome shotgun (WGS) entry which is preliminary data.</text>
</comment>
<evidence type="ECO:0000256" key="10">
    <source>
        <dbReference type="PROSITE-ProRule" id="PRU01360"/>
    </source>
</evidence>
<evidence type="ECO:0000256" key="8">
    <source>
        <dbReference type="ARBA" id="ARBA00023170"/>
    </source>
</evidence>
<dbReference type="InterPro" id="IPR012910">
    <property type="entry name" value="Plug_dom"/>
</dbReference>
<evidence type="ECO:0000256" key="2">
    <source>
        <dbReference type="ARBA" id="ARBA00022448"/>
    </source>
</evidence>
<evidence type="ECO:0000256" key="12">
    <source>
        <dbReference type="SAM" id="SignalP"/>
    </source>
</evidence>
<evidence type="ECO:0000259" key="14">
    <source>
        <dbReference type="Pfam" id="PF07715"/>
    </source>
</evidence>
<dbReference type="GO" id="GO:0044718">
    <property type="term" value="P:siderophore transmembrane transport"/>
    <property type="evidence" value="ECO:0007669"/>
    <property type="project" value="TreeGrafter"/>
</dbReference>
<dbReference type="InterPro" id="IPR036942">
    <property type="entry name" value="Beta-barrel_TonB_sf"/>
</dbReference>